<reference evidence="5" key="1">
    <citation type="journal article" date="2021" name="Arch. Microbiol.">
        <title>Methyloradius palustris gen. nov., sp. nov., a methanol-oxidizing bacterium isolated from snow.</title>
        <authorList>
            <person name="Miyadera T."/>
            <person name="Kojima H."/>
            <person name="Fukui M."/>
        </authorList>
    </citation>
    <scope>NUCLEOTIDE SEQUENCE</scope>
    <source>
        <strain evidence="5">Zm11</strain>
    </source>
</reference>
<keyword evidence="2" id="KW-0285">Flavoprotein</keyword>
<organism evidence="5 6">
    <name type="scientific">Methyloradius palustris</name>
    <dbReference type="NCBI Taxonomy" id="2778876"/>
    <lineage>
        <taxon>Bacteria</taxon>
        <taxon>Pseudomonadati</taxon>
        <taxon>Pseudomonadota</taxon>
        <taxon>Betaproteobacteria</taxon>
        <taxon>Nitrosomonadales</taxon>
        <taxon>Methylophilaceae</taxon>
        <taxon>Methyloradius</taxon>
    </lineage>
</organism>
<dbReference type="PANTHER" id="PTHR43567:SF1">
    <property type="entry name" value="FLAVOREDOXIN"/>
    <property type="match status" value="1"/>
</dbReference>
<dbReference type="RefSeq" id="WP_221763759.1">
    <property type="nucleotide sequence ID" value="NZ_AP024110.1"/>
</dbReference>
<dbReference type="GO" id="GO:0010181">
    <property type="term" value="F:FMN binding"/>
    <property type="evidence" value="ECO:0007669"/>
    <property type="project" value="InterPro"/>
</dbReference>
<evidence type="ECO:0000313" key="5">
    <source>
        <dbReference type="EMBL" id="BCM25698.1"/>
    </source>
</evidence>
<evidence type="ECO:0000259" key="4">
    <source>
        <dbReference type="SMART" id="SM00903"/>
    </source>
</evidence>
<evidence type="ECO:0000256" key="3">
    <source>
        <dbReference type="ARBA" id="ARBA00038054"/>
    </source>
</evidence>
<feature type="domain" description="Flavin reductase like" evidence="4">
    <location>
        <begin position="12"/>
        <end position="161"/>
    </location>
</feature>
<dbReference type="Proteomes" id="UP000826722">
    <property type="component" value="Chromosome"/>
</dbReference>
<dbReference type="PANTHER" id="PTHR43567">
    <property type="entry name" value="FLAVOREDOXIN-RELATED-RELATED"/>
    <property type="match status" value="1"/>
</dbReference>
<dbReference type="GO" id="GO:0016646">
    <property type="term" value="F:oxidoreductase activity, acting on the CH-NH group of donors, NAD or NADP as acceptor"/>
    <property type="evidence" value="ECO:0007669"/>
    <property type="project" value="UniProtKB-ARBA"/>
</dbReference>
<dbReference type="Gene3D" id="2.30.110.10">
    <property type="entry name" value="Electron Transport, Fmn-binding Protein, Chain A"/>
    <property type="match status" value="1"/>
</dbReference>
<dbReference type="AlphaFoldDB" id="A0A8D5GE07"/>
<dbReference type="SMART" id="SM00903">
    <property type="entry name" value="Flavin_Reduct"/>
    <property type="match status" value="1"/>
</dbReference>
<proteinExistence type="inferred from homology"/>
<dbReference type="InterPro" id="IPR052174">
    <property type="entry name" value="Flavoredoxin"/>
</dbReference>
<keyword evidence="6" id="KW-1185">Reference proteome</keyword>
<comment type="cofactor">
    <cofactor evidence="1">
        <name>FMN</name>
        <dbReference type="ChEBI" id="CHEBI:58210"/>
    </cofactor>
</comment>
<dbReference type="InterPro" id="IPR012349">
    <property type="entry name" value="Split_barrel_FMN-bd"/>
</dbReference>
<comment type="similarity">
    <text evidence="3">Belongs to the flavoredoxin family.</text>
</comment>
<gene>
    <name evidence="5" type="ORF">ZMTM_19570</name>
</gene>
<evidence type="ECO:0000313" key="6">
    <source>
        <dbReference type="Proteomes" id="UP000826722"/>
    </source>
</evidence>
<dbReference type="SUPFAM" id="SSF50475">
    <property type="entry name" value="FMN-binding split barrel"/>
    <property type="match status" value="1"/>
</dbReference>
<dbReference type="KEGG" id="mpau:ZMTM_19570"/>
<evidence type="ECO:0000256" key="1">
    <source>
        <dbReference type="ARBA" id="ARBA00001917"/>
    </source>
</evidence>
<sequence>MIKHIELSKAYRLLNHGPVVLLSAAHEGKRDIMAVAWNMPLNFNPAQLLVVLDKTSSTRKLVEASGTFAISLPTRSQVDVIMNVGSISASQLPSQDKFSHWNLSVTPATHINAPLLDGCVGWLECKVIPEPHNQETYDLFIAEVVAAYADERVFSNGRWHFDDHDQLRTVHYTAGGAFFATGESFNVEKAATS</sequence>
<dbReference type="Pfam" id="PF01613">
    <property type="entry name" value="Flavin_Reduct"/>
    <property type="match status" value="1"/>
</dbReference>
<evidence type="ECO:0000256" key="2">
    <source>
        <dbReference type="ARBA" id="ARBA00022630"/>
    </source>
</evidence>
<protein>
    <submittedName>
        <fullName evidence="5">Flavin reductase</fullName>
    </submittedName>
</protein>
<dbReference type="InterPro" id="IPR002563">
    <property type="entry name" value="Flavin_Rdtase-like_dom"/>
</dbReference>
<accession>A0A8D5GE07</accession>
<name>A0A8D5GE07_9PROT</name>
<dbReference type="EMBL" id="AP024110">
    <property type="protein sequence ID" value="BCM25698.1"/>
    <property type="molecule type" value="Genomic_DNA"/>
</dbReference>